<accession>A0A1R4B6J0</accession>
<gene>
    <name evidence="1" type="ORF">VPAL9027_02521</name>
</gene>
<protein>
    <submittedName>
        <fullName evidence="1">Uncharacterized protein</fullName>
    </submittedName>
</protein>
<reference evidence="1 2" key="1">
    <citation type="submission" date="2017-02" db="EMBL/GenBank/DDBJ databases">
        <authorList>
            <person name="Peterson S.W."/>
        </authorList>
    </citation>
    <scope>NUCLEOTIDE SEQUENCE [LARGE SCALE GENOMIC DNA]</scope>
    <source>
        <strain evidence="1 2">CECT 9027</strain>
    </source>
</reference>
<dbReference type="EMBL" id="FUFT01000005">
    <property type="protein sequence ID" value="SJL84532.1"/>
    <property type="molecule type" value="Genomic_DNA"/>
</dbReference>
<dbReference type="OrthoDB" id="9861012at2"/>
<organism evidence="1 2">
    <name type="scientific">Vibrio palustris</name>
    <dbReference type="NCBI Taxonomy" id="1918946"/>
    <lineage>
        <taxon>Bacteria</taxon>
        <taxon>Pseudomonadati</taxon>
        <taxon>Pseudomonadota</taxon>
        <taxon>Gammaproteobacteria</taxon>
        <taxon>Vibrionales</taxon>
        <taxon>Vibrionaceae</taxon>
        <taxon>Vibrio</taxon>
    </lineage>
</organism>
<dbReference type="Proteomes" id="UP000189475">
    <property type="component" value="Unassembled WGS sequence"/>
</dbReference>
<evidence type="ECO:0000313" key="2">
    <source>
        <dbReference type="Proteomes" id="UP000189475"/>
    </source>
</evidence>
<keyword evidence="2" id="KW-1185">Reference proteome</keyword>
<dbReference type="AlphaFoldDB" id="A0A1R4B6J0"/>
<name>A0A1R4B6J0_9VIBR</name>
<proteinExistence type="predicted"/>
<dbReference type="RefSeq" id="WP_077314890.1">
    <property type="nucleotide sequence ID" value="NZ_AP024888.1"/>
</dbReference>
<sequence>MGKTIPAKWETVCSKLGCDRTFDTLTQEVALLIKKYSGYGPRINLINSTVISNLIEVHTGVKVSRSNWSNYKKNGNDFLSKIAERLNIKVTNDSCNYEFKKIGDSYQIEFYESPGCFTNRATKVSTSVESQYEYWYENGSSKLIGTKKYWPTNNVKNALRKKGFHDTEWPTSVFRAKNLASILKEKHIIPIINKSNSQQEFNKEVLNLSNAISNKTIDKYKALKGNSDYMRFEFTPTEGFPADIRHVPYFYIKSTGLKSSKIGKADLTSNRLKDNDTGILVQLRQSEDKQIAYKCETEFREWLRETSRFSPSGSTEDHYDLTINDLVILFSDYISHASSLNASVKEVYISL</sequence>
<evidence type="ECO:0000313" key="1">
    <source>
        <dbReference type="EMBL" id="SJL84532.1"/>
    </source>
</evidence>